<evidence type="ECO:0000313" key="1">
    <source>
        <dbReference type="EMBL" id="CAB4691646.1"/>
    </source>
</evidence>
<dbReference type="EMBL" id="CAEZXK010000030">
    <property type="protein sequence ID" value="CAB4691646.1"/>
    <property type="molecule type" value="Genomic_DNA"/>
</dbReference>
<accession>A0A6J6NYZ4</accession>
<dbReference type="GO" id="GO:0016853">
    <property type="term" value="F:isomerase activity"/>
    <property type="evidence" value="ECO:0007669"/>
    <property type="project" value="InterPro"/>
</dbReference>
<dbReference type="InterPro" id="IPR011013">
    <property type="entry name" value="Gal_mutarotase_sf_dom"/>
</dbReference>
<dbReference type="GO" id="GO:0030246">
    <property type="term" value="F:carbohydrate binding"/>
    <property type="evidence" value="ECO:0007669"/>
    <property type="project" value="InterPro"/>
</dbReference>
<reference evidence="1" key="1">
    <citation type="submission" date="2020-05" db="EMBL/GenBank/DDBJ databases">
        <authorList>
            <person name="Chiriac C."/>
            <person name="Salcher M."/>
            <person name="Ghai R."/>
            <person name="Kavagutti S V."/>
        </authorList>
    </citation>
    <scope>NUCLEOTIDE SEQUENCE</scope>
</reference>
<protein>
    <submittedName>
        <fullName evidence="1">Unannotated protein</fullName>
    </submittedName>
</protein>
<dbReference type="InterPro" id="IPR008183">
    <property type="entry name" value="Aldose_1/G6P_1-epimerase"/>
</dbReference>
<proteinExistence type="predicted"/>
<sequence length="302" mass="33664">MSALISSQILQLSSADGLWRAQISPVGASLVGLWHADVEIVASPYDEPLRALAGSVMAPWPNRLEDGTWKLGNREFAAVVNDTDGNNANHGLVFDKAFDIVNQTDSLLRLETRIFDELAYPFEVLLKVTYSLENDGLKISFEALNQAAEAVPVAFGLHPYFVAEEDSELDLNARTWVQKNSRNLPIHSSPIDSSSAAQQGRNRIAELDIDDCFTDFVSNERGYFVTTITRPSMGMAVDIEQSHALSFLMLYKLQEVEKKKRMLLAVEPQTSKANFLRNLEGETLLQPNQVLEATCHIKLRKI</sequence>
<gene>
    <name evidence="1" type="ORF">UFOPK2370_01002</name>
</gene>
<organism evidence="1">
    <name type="scientific">freshwater metagenome</name>
    <dbReference type="NCBI Taxonomy" id="449393"/>
    <lineage>
        <taxon>unclassified sequences</taxon>
        <taxon>metagenomes</taxon>
        <taxon>ecological metagenomes</taxon>
    </lineage>
</organism>
<dbReference type="Gene3D" id="2.70.98.10">
    <property type="match status" value="1"/>
</dbReference>
<dbReference type="AlphaFoldDB" id="A0A6J6NYZ4"/>
<dbReference type="SUPFAM" id="SSF74650">
    <property type="entry name" value="Galactose mutarotase-like"/>
    <property type="match status" value="1"/>
</dbReference>
<dbReference type="InterPro" id="IPR014718">
    <property type="entry name" value="GH-type_carb-bd"/>
</dbReference>
<dbReference type="GO" id="GO:0005975">
    <property type="term" value="P:carbohydrate metabolic process"/>
    <property type="evidence" value="ECO:0007669"/>
    <property type="project" value="InterPro"/>
</dbReference>
<name>A0A6J6NYZ4_9ZZZZ</name>
<dbReference type="Pfam" id="PF01263">
    <property type="entry name" value="Aldose_epim"/>
    <property type="match status" value="1"/>
</dbReference>